<feature type="compositionally biased region" description="Polar residues" evidence="1">
    <location>
        <begin position="612"/>
        <end position="659"/>
    </location>
</feature>
<dbReference type="GeneID" id="7200061"/>
<dbReference type="InParanoid" id="B7FW91"/>
<name>B7FW91_PHATC</name>
<evidence type="ECO:0000313" key="4">
    <source>
        <dbReference type="Proteomes" id="UP000000759"/>
    </source>
</evidence>
<dbReference type="AlphaFoldDB" id="B7FW91"/>
<keyword evidence="2" id="KW-0472">Membrane</keyword>
<sequence length="774" mass="84726">MDTYRRDTFAVIIVSFSWILCAFCWNLPSVTATQSTDERWVHRRIQDDHDSSCPGDSIWHCDNPDLVRSDDPTVGCDKETCEWYIDWLDPDNKPLVCQGIVILLSSIAFLPNELEPCLLWELEHGHSGLTTARALEAFTDDFLTPFASPHTTTTPTALASTISPLPTPFESSASSLEPATEDPITSNSVEFDTVLVSYFVLPGALRRQRRLVAQFDLVALQETTSVHIQRELDALYGQDGFVEQVDVLLVLADSTQLDDGAIVETYAINGVVTVADVDLIQANSVSRLIRKSFDDEPLQRYLGLLKASDDPVLQQTYQLYVGLPSDLNLEGANPTSGNDQDASNESEKDKLLDFEWSALWIAVFAGAGFGIILLSAILIYLCCCRNTTSRLQHSKSGGTVPSSRNDVDPTDPTGYDNSSFTDRGVPQDTSDDCAGSETTSVYSYVDSGTVIDSIVDDQNYSIAPSYMHGIHTSLKDNQRFKNAYEDDDDEDIETVQSRHGMWSVIDGIEDGNMIDANIVNENTPSVSSTSSPSRMVVTTERSKKANGEFLIFSDEDEDDLSLVSEHYKLQIAQTRSVCSAKSSLGLGGESKIGESWPDDEEESEMSGRRLPFTNSDSPSQKSLVSSPGSKLTLSAASVSKEQRSWKTTLTPESHVSTAASSSDDDSSIFLGADSSLANRLTNDKSILQLRPEHSVRSVRDGPIGHRTQGLSNGTILSPKEKAQLGWNASRSLPDDGNSDSDSDIESVLIPENYKMNPEPIAGPNDYPLESMASF</sequence>
<keyword evidence="4" id="KW-1185">Reference proteome</keyword>
<dbReference type="HOGENOM" id="CLU_361509_0_0_1"/>
<feature type="compositionally biased region" description="Polar residues" evidence="1">
    <location>
        <begin position="391"/>
        <end position="404"/>
    </location>
</feature>
<proteinExistence type="predicted"/>
<dbReference type="PaxDb" id="2850-Phatr45037"/>
<evidence type="ECO:0000256" key="1">
    <source>
        <dbReference type="SAM" id="MobiDB-lite"/>
    </source>
</evidence>
<feature type="transmembrane region" description="Helical" evidence="2">
    <location>
        <begin position="9"/>
        <end position="28"/>
    </location>
</feature>
<dbReference type="KEGG" id="pti:PHATRDRAFT_45037"/>
<feature type="region of interest" description="Disordered" evidence="1">
    <location>
        <begin position="391"/>
        <end position="436"/>
    </location>
</feature>
<dbReference type="Proteomes" id="UP000000759">
    <property type="component" value="Chromosome 6"/>
</dbReference>
<feature type="transmembrane region" description="Helical" evidence="2">
    <location>
        <begin position="358"/>
        <end position="383"/>
    </location>
</feature>
<organism evidence="3 4">
    <name type="scientific">Phaeodactylum tricornutum (strain CCAP 1055/1)</name>
    <dbReference type="NCBI Taxonomy" id="556484"/>
    <lineage>
        <taxon>Eukaryota</taxon>
        <taxon>Sar</taxon>
        <taxon>Stramenopiles</taxon>
        <taxon>Ochrophyta</taxon>
        <taxon>Bacillariophyta</taxon>
        <taxon>Bacillariophyceae</taxon>
        <taxon>Bacillariophycidae</taxon>
        <taxon>Naviculales</taxon>
        <taxon>Phaeodactylaceae</taxon>
        <taxon>Phaeodactylum</taxon>
    </lineage>
</organism>
<protein>
    <submittedName>
        <fullName evidence="3">Uncharacterized protein</fullName>
    </submittedName>
</protein>
<evidence type="ECO:0000313" key="3">
    <source>
        <dbReference type="EMBL" id="EEC48941.1"/>
    </source>
</evidence>
<evidence type="ECO:0000256" key="2">
    <source>
        <dbReference type="SAM" id="Phobius"/>
    </source>
</evidence>
<feature type="region of interest" description="Disordered" evidence="1">
    <location>
        <begin position="697"/>
        <end position="774"/>
    </location>
</feature>
<feature type="region of interest" description="Disordered" evidence="1">
    <location>
        <begin position="580"/>
        <end position="667"/>
    </location>
</feature>
<reference evidence="4" key="2">
    <citation type="submission" date="2008-08" db="EMBL/GenBank/DDBJ databases">
        <authorList>
            <consortium name="Diatom Consortium"/>
            <person name="Grigoriev I."/>
            <person name="Grimwood J."/>
            <person name="Kuo A."/>
            <person name="Otillar R.P."/>
            <person name="Salamov A."/>
            <person name="Detter J.C."/>
            <person name="Lindquist E."/>
            <person name="Shapiro H."/>
            <person name="Lucas S."/>
            <person name="Glavina del Rio T."/>
            <person name="Pitluck S."/>
            <person name="Rokhsar D."/>
            <person name="Bowler C."/>
        </authorList>
    </citation>
    <scope>GENOME REANNOTATION</scope>
    <source>
        <strain evidence="4">CCAP 1055/1</strain>
    </source>
</reference>
<dbReference type="RefSeq" id="XP_002179118.1">
    <property type="nucleotide sequence ID" value="XM_002179082.1"/>
</dbReference>
<keyword evidence="2" id="KW-1133">Transmembrane helix</keyword>
<accession>B7FW91</accession>
<reference evidence="3 4" key="1">
    <citation type="journal article" date="2008" name="Nature">
        <title>The Phaeodactylum genome reveals the evolutionary history of diatom genomes.</title>
        <authorList>
            <person name="Bowler C."/>
            <person name="Allen A.E."/>
            <person name="Badger J.H."/>
            <person name="Grimwood J."/>
            <person name="Jabbari K."/>
            <person name="Kuo A."/>
            <person name="Maheswari U."/>
            <person name="Martens C."/>
            <person name="Maumus F."/>
            <person name="Otillar R.P."/>
            <person name="Rayko E."/>
            <person name="Salamov A."/>
            <person name="Vandepoele K."/>
            <person name="Beszteri B."/>
            <person name="Gruber A."/>
            <person name="Heijde M."/>
            <person name="Katinka M."/>
            <person name="Mock T."/>
            <person name="Valentin K."/>
            <person name="Verret F."/>
            <person name="Berges J.A."/>
            <person name="Brownlee C."/>
            <person name="Cadoret J.P."/>
            <person name="Chiovitti A."/>
            <person name="Choi C.J."/>
            <person name="Coesel S."/>
            <person name="De Martino A."/>
            <person name="Detter J.C."/>
            <person name="Durkin C."/>
            <person name="Falciatore A."/>
            <person name="Fournet J."/>
            <person name="Haruta M."/>
            <person name="Huysman M.J."/>
            <person name="Jenkins B.D."/>
            <person name="Jiroutova K."/>
            <person name="Jorgensen R.E."/>
            <person name="Joubert Y."/>
            <person name="Kaplan A."/>
            <person name="Kroger N."/>
            <person name="Kroth P.G."/>
            <person name="La Roche J."/>
            <person name="Lindquist E."/>
            <person name="Lommer M."/>
            <person name="Martin-Jezequel V."/>
            <person name="Lopez P.J."/>
            <person name="Lucas S."/>
            <person name="Mangogna M."/>
            <person name="McGinnis K."/>
            <person name="Medlin L.K."/>
            <person name="Montsant A."/>
            <person name="Oudot-Le Secq M.P."/>
            <person name="Napoli C."/>
            <person name="Obornik M."/>
            <person name="Parker M.S."/>
            <person name="Petit J.L."/>
            <person name="Porcel B.M."/>
            <person name="Poulsen N."/>
            <person name="Robison M."/>
            <person name="Rychlewski L."/>
            <person name="Rynearson T.A."/>
            <person name="Schmutz J."/>
            <person name="Shapiro H."/>
            <person name="Siaut M."/>
            <person name="Stanley M."/>
            <person name="Sussman M.R."/>
            <person name="Taylor A.R."/>
            <person name="Vardi A."/>
            <person name="von Dassow P."/>
            <person name="Vyverman W."/>
            <person name="Willis A."/>
            <person name="Wyrwicz L.S."/>
            <person name="Rokhsar D.S."/>
            <person name="Weissenbach J."/>
            <person name="Armbrust E.V."/>
            <person name="Green B.R."/>
            <person name="Van de Peer Y."/>
            <person name="Grigoriev I.V."/>
        </authorList>
    </citation>
    <scope>NUCLEOTIDE SEQUENCE [LARGE SCALE GENOMIC DNA]</scope>
    <source>
        <strain evidence="3 4">CCAP 1055/1</strain>
    </source>
</reference>
<dbReference type="EMBL" id="CM000609">
    <property type="protein sequence ID" value="EEC48941.1"/>
    <property type="molecule type" value="Genomic_DNA"/>
</dbReference>
<gene>
    <name evidence="3" type="ORF">PHATRDRAFT_45037</name>
</gene>
<keyword evidence="2" id="KW-0812">Transmembrane</keyword>